<dbReference type="EMBL" id="MPPL01000001">
    <property type="protein sequence ID" value="OKS85143.1"/>
    <property type="molecule type" value="Genomic_DNA"/>
</dbReference>
<keyword evidence="3" id="KW-1185">Reference proteome</keyword>
<evidence type="ECO:0000313" key="3">
    <source>
        <dbReference type="Proteomes" id="UP000186720"/>
    </source>
</evidence>
<comment type="caution">
    <text evidence="2">The sequence shown here is derived from an EMBL/GenBank/DDBJ whole genome shotgun (WGS) entry which is preliminary data.</text>
</comment>
<dbReference type="Gene3D" id="3.40.50.2000">
    <property type="entry name" value="Glycogen Phosphorylase B"/>
    <property type="match status" value="2"/>
</dbReference>
<organism evidence="2 3">
    <name type="scientific">Mucilaginibacter polytrichastri</name>
    <dbReference type="NCBI Taxonomy" id="1302689"/>
    <lineage>
        <taxon>Bacteria</taxon>
        <taxon>Pseudomonadati</taxon>
        <taxon>Bacteroidota</taxon>
        <taxon>Sphingobacteriia</taxon>
        <taxon>Sphingobacteriales</taxon>
        <taxon>Sphingobacteriaceae</taxon>
        <taxon>Mucilaginibacter</taxon>
    </lineage>
</organism>
<evidence type="ECO:0000313" key="2">
    <source>
        <dbReference type="EMBL" id="OKS85143.1"/>
    </source>
</evidence>
<dbReference type="STRING" id="1302689.RG47T_0587"/>
<gene>
    <name evidence="2" type="ORF">RG47T_0587</name>
</gene>
<dbReference type="SUPFAM" id="SSF53756">
    <property type="entry name" value="UDP-Glycosyltransferase/glycogen phosphorylase"/>
    <property type="match status" value="1"/>
</dbReference>
<sequence length="363" mass="41195">MLYKFISGFSRFSPRAELPEIGEKLVRADILQNFYLASLKSNMPLAFSTKLAYLAKNEQDRASAKFVRECDIFMFYNGSGLSTMKKAHEMGKICIVEAVNSHVDYQEVLLREEHEKYGLAWRPFDKLEKAKRLEEYEKADYILLPSDFVKRSFIEYGFDSKKLIKVPYGFSAFSNTNVKAEDTSGDFNVLYVGSVSVRKGLRYLIEAFTMLKHPKKKLLIVGPQSKITGIDGMVLPPEIEFLGVLKGEALENVYKRGNVFCLPSIEEGLALVLGEALSFGIPIIATSNTGADEIVEDGKDGFIVPIRDSKSIFEKLKLIADDSELYAYLRRNAKEKAATMKGWDETERLLTFNLTEIFNNHRY</sequence>
<dbReference type="PANTHER" id="PTHR45947:SF3">
    <property type="entry name" value="SULFOQUINOVOSYL TRANSFERASE SQD2"/>
    <property type="match status" value="1"/>
</dbReference>
<evidence type="ECO:0000259" key="1">
    <source>
        <dbReference type="Pfam" id="PF00534"/>
    </source>
</evidence>
<dbReference type="Pfam" id="PF00534">
    <property type="entry name" value="Glycos_transf_1"/>
    <property type="match status" value="1"/>
</dbReference>
<feature type="domain" description="Glycosyl transferase family 1" evidence="1">
    <location>
        <begin position="184"/>
        <end position="335"/>
    </location>
</feature>
<dbReference type="PANTHER" id="PTHR45947">
    <property type="entry name" value="SULFOQUINOVOSYL TRANSFERASE SQD2"/>
    <property type="match status" value="1"/>
</dbReference>
<name>A0A1Q5ZTT6_9SPHI</name>
<dbReference type="Proteomes" id="UP000186720">
    <property type="component" value="Unassembled WGS sequence"/>
</dbReference>
<dbReference type="InterPro" id="IPR001296">
    <property type="entry name" value="Glyco_trans_1"/>
</dbReference>
<accession>A0A1Q5ZTT6</accession>
<dbReference type="InterPro" id="IPR050194">
    <property type="entry name" value="Glycosyltransferase_grp1"/>
</dbReference>
<dbReference type="AlphaFoldDB" id="A0A1Q5ZTT6"/>
<dbReference type="GO" id="GO:0016757">
    <property type="term" value="F:glycosyltransferase activity"/>
    <property type="evidence" value="ECO:0007669"/>
    <property type="project" value="InterPro"/>
</dbReference>
<proteinExistence type="predicted"/>
<dbReference type="CDD" id="cd03801">
    <property type="entry name" value="GT4_PimA-like"/>
    <property type="match status" value="1"/>
</dbReference>
<protein>
    <recommendedName>
        <fullName evidence="1">Glycosyl transferase family 1 domain-containing protein</fullName>
    </recommendedName>
</protein>
<reference evidence="2 3" key="1">
    <citation type="submission" date="2016-11" db="EMBL/GenBank/DDBJ databases">
        <title>Whole Genome Sequencing of Mucilaginibacter polytrichastri RG4-7(T) isolated from the moss sample.</title>
        <authorList>
            <person name="Li Y."/>
        </authorList>
    </citation>
    <scope>NUCLEOTIDE SEQUENCE [LARGE SCALE GENOMIC DNA]</scope>
    <source>
        <strain evidence="2 3">RG4-7</strain>
    </source>
</reference>